<dbReference type="Pfam" id="PF00398">
    <property type="entry name" value="RrnaAD"/>
    <property type="match status" value="1"/>
</dbReference>
<dbReference type="RefSeq" id="WP_009151451.1">
    <property type="nucleotide sequence ID" value="NZ_CP121471.1"/>
</dbReference>
<evidence type="ECO:0000256" key="3">
    <source>
        <dbReference type="ARBA" id="ARBA00022603"/>
    </source>
</evidence>
<dbReference type="EC" id="2.1.1.182" evidence="7"/>
<keyword evidence="2 7" id="KW-0698">rRNA processing</keyword>
<evidence type="ECO:0000256" key="4">
    <source>
        <dbReference type="ARBA" id="ARBA00022679"/>
    </source>
</evidence>
<feature type="binding site" evidence="7 8">
    <location>
        <position position="39"/>
    </location>
    <ligand>
        <name>S-adenosyl-L-methionine</name>
        <dbReference type="ChEBI" id="CHEBI:59789"/>
    </ligand>
</feature>
<dbReference type="eggNOG" id="COG0030">
    <property type="taxonomic scope" value="Bacteria"/>
</dbReference>
<name>H8Z899_9GAMM</name>
<dbReference type="Proteomes" id="UP000002964">
    <property type="component" value="Unassembled WGS sequence"/>
</dbReference>
<gene>
    <name evidence="7" type="primary">rsmA</name>
    <name evidence="7" type="synonym">ksgA</name>
    <name evidence="11" type="ORF">Thi970DRAFT_04732</name>
</gene>
<dbReference type="HAMAP" id="MF_00607">
    <property type="entry name" value="16SrRNA_methyltr_A"/>
    <property type="match status" value="1"/>
</dbReference>
<dbReference type="InterPro" id="IPR001737">
    <property type="entry name" value="KsgA/Erm"/>
</dbReference>
<dbReference type="PANTHER" id="PTHR11727:SF7">
    <property type="entry name" value="DIMETHYLADENOSINE TRANSFERASE-RELATED"/>
    <property type="match status" value="1"/>
</dbReference>
<evidence type="ECO:0000256" key="5">
    <source>
        <dbReference type="ARBA" id="ARBA00022691"/>
    </source>
</evidence>
<dbReference type="Gene3D" id="3.40.50.150">
    <property type="entry name" value="Vaccinia Virus protein VP39"/>
    <property type="match status" value="1"/>
</dbReference>
<comment type="similarity">
    <text evidence="7">Belongs to the class I-like SAM-binding methyltransferase superfamily. rRNA adenine N(6)-methyltransferase family. RsmA subfamily.</text>
</comment>
<dbReference type="Gene3D" id="1.10.8.100">
    <property type="entry name" value="Ribosomal RNA adenine dimethylase-like, domain 2"/>
    <property type="match status" value="1"/>
</dbReference>
<keyword evidence="12" id="KW-1185">Reference proteome</keyword>
<comment type="catalytic activity">
    <reaction evidence="7">
        <text>adenosine(1518)/adenosine(1519) in 16S rRNA + 4 S-adenosyl-L-methionine = N(6)-dimethyladenosine(1518)/N(6)-dimethyladenosine(1519) in 16S rRNA + 4 S-adenosyl-L-homocysteine + 4 H(+)</text>
        <dbReference type="Rhea" id="RHEA:19609"/>
        <dbReference type="Rhea" id="RHEA-COMP:10232"/>
        <dbReference type="Rhea" id="RHEA-COMP:10233"/>
        <dbReference type="ChEBI" id="CHEBI:15378"/>
        <dbReference type="ChEBI" id="CHEBI:57856"/>
        <dbReference type="ChEBI" id="CHEBI:59789"/>
        <dbReference type="ChEBI" id="CHEBI:74411"/>
        <dbReference type="ChEBI" id="CHEBI:74493"/>
        <dbReference type="EC" id="2.1.1.182"/>
    </reaction>
</comment>
<dbReference type="FunFam" id="1.10.8.100:FF:000001">
    <property type="entry name" value="Ribosomal RNA small subunit methyltransferase A"/>
    <property type="match status" value="1"/>
</dbReference>
<feature type="binding site" evidence="7 8">
    <location>
        <position position="87"/>
    </location>
    <ligand>
        <name>S-adenosyl-L-methionine</name>
        <dbReference type="ChEBI" id="CHEBI:59789"/>
    </ligand>
</feature>
<dbReference type="InterPro" id="IPR020598">
    <property type="entry name" value="rRNA_Ade_methylase_Trfase_N"/>
</dbReference>
<keyword evidence="6 7" id="KW-0694">RNA-binding</keyword>
<dbReference type="OrthoDB" id="9814755at2"/>
<evidence type="ECO:0000256" key="6">
    <source>
        <dbReference type="ARBA" id="ARBA00022884"/>
    </source>
</evidence>
<dbReference type="AlphaFoldDB" id="H8Z899"/>
<comment type="function">
    <text evidence="7">Specifically dimethylates two adjacent adenosines (A1518 and A1519) in the loop of a conserved hairpin near the 3'-end of 16S rRNA in the 30S particle. May play a critical role in biogenesis of 30S subunits.</text>
</comment>
<proteinExistence type="inferred from homology"/>
<keyword evidence="1 7" id="KW-0963">Cytoplasm</keyword>
<keyword evidence="3 7" id="KW-0489">Methyltransferase</keyword>
<reference evidence="12" key="1">
    <citation type="submission" date="2011-06" db="EMBL/GenBank/DDBJ databases">
        <authorList>
            <consortium name="US DOE Joint Genome Institute (JGI-PGF)"/>
            <person name="Lucas S."/>
            <person name="Han J."/>
            <person name="Lapidus A."/>
            <person name="Cheng J.-F."/>
            <person name="Goodwin L."/>
            <person name="Pitluck S."/>
            <person name="Peters L."/>
            <person name="Land M.L."/>
            <person name="Hauser L."/>
            <person name="Vogl K."/>
            <person name="Liu Z."/>
            <person name="Overmann J."/>
            <person name="Frigaard N.-U."/>
            <person name="Bryant D.A."/>
            <person name="Woyke T.J."/>
        </authorList>
    </citation>
    <scope>NUCLEOTIDE SEQUENCE [LARGE SCALE GENOMIC DNA]</scope>
    <source>
        <strain evidence="12">970</strain>
    </source>
</reference>
<dbReference type="InterPro" id="IPR029063">
    <property type="entry name" value="SAM-dependent_MTases_sf"/>
</dbReference>
<evidence type="ECO:0000256" key="1">
    <source>
        <dbReference type="ARBA" id="ARBA00022490"/>
    </source>
</evidence>
<evidence type="ECO:0000259" key="10">
    <source>
        <dbReference type="SMART" id="SM00650"/>
    </source>
</evidence>
<feature type="binding site" evidence="7 8">
    <location>
        <position position="132"/>
    </location>
    <ligand>
        <name>S-adenosyl-L-methionine</name>
        <dbReference type="ChEBI" id="CHEBI:59789"/>
    </ligand>
</feature>
<keyword evidence="5 7" id="KW-0949">S-adenosyl-L-methionine</keyword>
<comment type="subcellular location">
    <subcellularLocation>
        <location evidence="7">Cytoplasm</location>
    </subcellularLocation>
</comment>
<dbReference type="HOGENOM" id="CLU_041220_0_1_6"/>
<dbReference type="GO" id="GO:0005829">
    <property type="term" value="C:cytosol"/>
    <property type="evidence" value="ECO:0007669"/>
    <property type="project" value="TreeGrafter"/>
</dbReference>
<reference evidence="11 12" key="2">
    <citation type="submission" date="2011-11" db="EMBL/GenBank/DDBJ databases">
        <authorList>
            <consortium name="US DOE Joint Genome Institute"/>
            <person name="Lucas S."/>
            <person name="Han J."/>
            <person name="Lapidus A."/>
            <person name="Cheng J.-F."/>
            <person name="Goodwin L."/>
            <person name="Pitluck S."/>
            <person name="Peters L."/>
            <person name="Ovchinnikova G."/>
            <person name="Zhang X."/>
            <person name="Detter J.C."/>
            <person name="Han C."/>
            <person name="Tapia R."/>
            <person name="Land M."/>
            <person name="Hauser L."/>
            <person name="Kyrpides N."/>
            <person name="Ivanova N."/>
            <person name="Pagani I."/>
            <person name="Vogl K."/>
            <person name="Liu Z."/>
            <person name="Overmann J."/>
            <person name="Frigaard N.-U."/>
            <person name="Bryant D."/>
            <person name="Woyke T."/>
        </authorList>
    </citation>
    <scope>NUCLEOTIDE SEQUENCE [LARGE SCALE GENOMIC DNA]</scope>
    <source>
        <strain evidence="11 12">970</strain>
    </source>
</reference>
<evidence type="ECO:0000256" key="2">
    <source>
        <dbReference type="ARBA" id="ARBA00022552"/>
    </source>
</evidence>
<dbReference type="PROSITE" id="PS51689">
    <property type="entry name" value="SAM_RNA_A_N6_MT"/>
    <property type="match status" value="1"/>
</dbReference>
<dbReference type="STRING" id="631362.Thi970DRAFT_04732"/>
<sequence>MASRTHEDDHISKAVTANKCSQQTTPEPKHQARKRFGQNFLHDPFIIQRILAAIAPKPDDALVEIGPGQGALTRGLLAAGGRLDAIELDRDLIAPLHQQCAGCGDLHLHQADALRFDFTALRPGHPLRIIGNLPYNISTPLLFHMLDQAQAIADMHLMLQKEVVERIVAAPGSKAYGRLSVMVQSRCQAEWLFHIGPGAFKPAPRVDSALLRLRIPISAPVSIANPPHHASLVAAAFAQRRKTLRNSLRQWIEPLAFEQAGIDPGARAETLGIEDFARLSNQACNPGDKP</sequence>
<accession>H8Z899</accession>
<evidence type="ECO:0000256" key="8">
    <source>
        <dbReference type="PROSITE-ProRule" id="PRU01026"/>
    </source>
</evidence>
<feature type="compositionally biased region" description="Basic and acidic residues" evidence="9">
    <location>
        <begin position="1"/>
        <end position="12"/>
    </location>
</feature>
<dbReference type="NCBIfam" id="TIGR00755">
    <property type="entry name" value="ksgA"/>
    <property type="match status" value="1"/>
</dbReference>
<keyword evidence="4 7" id="KW-0808">Transferase</keyword>
<feature type="domain" description="Ribosomal RNA adenine methylase transferase N-terminal" evidence="10">
    <location>
        <begin position="46"/>
        <end position="217"/>
    </location>
</feature>
<feature type="region of interest" description="Disordered" evidence="9">
    <location>
        <begin position="1"/>
        <end position="32"/>
    </location>
</feature>
<dbReference type="InterPro" id="IPR020596">
    <property type="entry name" value="rRNA_Ade_Mease_Trfase_CS"/>
</dbReference>
<dbReference type="PANTHER" id="PTHR11727">
    <property type="entry name" value="DIMETHYLADENOSINE TRANSFERASE"/>
    <property type="match status" value="1"/>
</dbReference>
<dbReference type="InterPro" id="IPR011530">
    <property type="entry name" value="rRNA_adenine_dimethylase"/>
</dbReference>
<feature type="binding site" evidence="7 8">
    <location>
        <position position="66"/>
    </location>
    <ligand>
        <name>S-adenosyl-L-methionine</name>
        <dbReference type="ChEBI" id="CHEBI:59789"/>
    </ligand>
</feature>
<organism evidence="11 12">
    <name type="scientific">Thiorhodovibrio frisius</name>
    <dbReference type="NCBI Taxonomy" id="631362"/>
    <lineage>
        <taxon>Bacteria</taxon>
        <taxon>Pseudomonadati</taxon>
        <taxon>Pseudomonadota</taxon>
        <taxon>Gammaproteobacteria</taxon>
        <taxon>Chromatiales</taxon>
        <taxon>Chromatiaceae</taxon>
        <taxon>Thiorhodovibrio</taxon>
    </lineage>
</organism>
<dbReference type="GO" id="GO:0052908">
    <property type="term" value="F:16S rRNA (adenine(1518)-N(6)/adenine(1519)-N(6))-dimethyltransferase activity"/>
    <property type="evidence" value="ECO:0007669"/>
    <property type="project" value="UniProtKB-EC"/>
</dbReference>
<evidence type="ECO:0000256" key="9">
    <source>
        <dbReference type="SAM" id="MobiDB-lite"/>
    </source>
</evidence>
<dbReference type="CDD" id="cd02440">
    <property type="entry name" value="AdoMet_MTases"/>
    <property type="match status" value="1"/>
</dbReference>
<feature type="binding site" evidence="7 8">
    <location>
        <position position="112"/>
    </location>
    <ligand>
        <name>S-adenosyl-L-methionine</name>
        <dbReference type="ChEBI" id="CHEBI:59789"/>
    </ligand>
</feature>
<protein>
    <recommendedName>
        <fullName evidence="7">Ribosomal RNA small subunit methyltransferase A</fullName>
        <ecNumber evidence="7">2.1.1.182</ecNumber>
    </recommendedName>
    <alternativeName>
        <fullName evidence="7">16S rRNA (adenine(1518)-N(6)/adenine(1519)-N(6))-dimethyltransferase</fullName>
    </alternativeName>
    <alternativeName>
        <fullName evidence="7">16S rRNA dimethyladenosine transferase</fullName>
    </alternativeName>
    <alternativeName>
        <fullName evidence="7">16S rRNA dimethylase</fullName>
    </alternativeName>
    <alternativeName>
        <fullName evidence="7">S-adenosylmethionine-6-N', N'-adenosyl(rRNA) dimethyltransferase</fullName>
    </alternativeName>
</protein>
<evidence type="ECO:0000313" key="11">
    <source>
        <dbReference type="EMBL" id="EIC21048.1"/>
    </source>
</evidence>
<dbReference type="EMBL" id="JH603170">
    <property type="protein sequence ID" value="EIC21048.1"/>
    <property type="molecule type" value="Genomic_DNA"/>
</dbReference>
<dbReference type="SMART" id="SM00650">
    <property type="entry name" value="rADc"/>
    <property type="match status" value="1"/>
</dbReference>
<dbReference type="PROSITE" id="PS01131">
    <property type="entry name" value="RRNA_A_DIMETH"/>
    <property type="match status" value="1"/>
</dbReference>
<evidence type="ECO:0000313" key="12">
    <source>
        <dbReference type="Proteomes" id="UP000002964"/>
    </source>
</evidence>
<dbReference type="InterPro" id="IPR023165">
    <property type="entry name" value="rRNA_Ade_diMease-like_C"/>
</dbReference>
<dbReference type="SUPFAM" id="SSF53335">
    <property type="entry name" value="S-adenosyl-L-methionine-dependent methyltransferases"/>
    <property type="match status" value="1"/>
</dbReference>
<dbReference type="GO" id="GO:0003723">
    <property type="term" value="F:RNA binding"/>
    <property type="evidence" value="ECO:0007669"/>
    <property type="project" value="UniProtKB-UniRule"/>
</dbReference>
<evidence type="ECO:0000256" key="7">
    <source>
        <dbReference type="HAMAP-Rule" id="MF_00607"/>
    </source>
</evidence>
<feature type="binding site" evidence="7 8">
    <location>
        <position position="41"/>
    </location>
    <ligand>
        <name>S-adenosyl-L-methionine</name>
        <dbReference type="ChEBI" id="CHEBI:59789"/>
    </ligand>
</feature>